<organism evidence="1 2">
    <name type="scientific">Roseomonas mucosa</name>
    <dbReference type="NCBI Taxonomy" id="207340"/>
    <lineage>
        <taxon>Bacteria</taxon>
        <taxon>Pseudomonadati</taxon>
        <taxon>Pseudomonadota</taxon>
        <taxon>Alphaproteobacteria</taxon>
        <taxon>Acetobacterales</taxon>
        <taxon>Roseomonadaceae</taxon>
        <taxon>Roseomonas</taxon>
    </lineage>
</organism>
<sequence length="30" mass="3245">MSWTDILLLAIPVLGLAAVSLTAQKLRHRG</sequence>
<reference evidence="1 2" key="1">
    <citation type="submission" date="2018-06" db="EMBL/GenBank/DDBJ databases">
        <authorList>
            <consortium name="Pathogen Informatics"/>
            <person name="Doyle S."/>
        </authorList>
    </citation>
    <scope>NUCLEOTIDE SEQUENCE [LARGE SCALE GENOMIC DNA]</scope>
    <source>
        <strain evidence="1 2">NCTC13291</strain>
    </source>
</reference>
<proteinExistence type="predicted"/>
<evidence type="ECO:0000313" key="2">
    <source>
        <dbReference type="Proteomes" id="UP000254919"/>
    </source>
</evidence>
<dbReference type="Proteomes" id="UP000254919">
    <property type="component" value="Unassembled WGS sequence"/>
</dbReference>
<gene>
    <name evidence="1" type="ORF">NCTC13291_00370</name>
</gene>
<dbReference type="AlphaFoldDB" id="A0A379MVH3"/>
<dbReference type="EMBL" id="UGVN01000001">
    <property type="protein sequence ID" value="SUE37911.1"/>
    <property type="molecule type" value="Genomic_DNA"/>
</dbReference>
<accession>A0A379MVH3</accession>
<evidence type="ECO:0000313" key="1">
    <source>
        <dbReference type="EMBL" id="SUE37911.1"/>
    </source>
</evidence>
<name>A0A379MVH3_9PROT</name>
<protein>
    <submittedName>
        <fullName evidence="1">Uncharacterized protein</fullName>
    </submittedName>
</protein>